<name>G0UCL9_TRYVY</name>
<organism evidence="2">
    <name type="scientific">Trypanosoma vivax (strain Y486)</name>
    <dbReference type="NCBI Taxonomy" id="1055687"/>
    <lineage>
        <taxon>Eukaryota</taxon>
        <taxon>Discoba</taxon>
        <taxon>Euglenozoa</taxon>
        <taxon>Kinetoplastea</taxon>
        <taxon>Metakinetoplastina</taxon>
        <taxon>Trypanosomatida</taxon>
        <taxon>Trypanosomatidae</taxon>
        <taxon>Trypanosoma</taxon>
        <taxon>Duttonella</taxon>
    </lineage>
</organism>
<dbReference type="AlphaFoldDB" id="G0UCL9"/>
<evidence type="ECO:0000313" key="2">
    <source>
        <dbReference type="EMBL" id="CCC53579.1"/>
    </source>
</evidence>
<dbReference type="VEuPathDB" id="TriTrypDB:TvY486_1110630"/>
<accession>G0UCL9</accession>
<gene>
    <name evidence="2" type="ORF">TVY486_1110630</name>
</gene>
<evidence type="ECO:0000256" key="1">
    <source>
        <dbReference type="SAM" id="Phobius"/>
    </source>
</evidence>
<dbReference type="EMBL" id="HE573027">
    <property type="protein sequence ID" value="CCC53579.1"/>
    <property type="molecule type" value="Genomic_DNA"/>
</dbReference>
<sequence length="300" mass="32058">MSFSSLFCMSARAALQNPLCAPQSAQLHTKPLLLSVPGLSDAPESDICWRRPPVLCWPSLLARAAMGGQVLCSIKAGACFVFRKTVRQRMWPGNLWSHFVALRGAPALSGALPLASGVPARPSAPGPRPIFGGVRPIWPKTLGRCVAVCCVPLLRGGVRPPRFSAFLWLLSEHAALPFSSPSACRRLAVSLPVAPRASRGPCVMKLISPLLLFAAGVSSLSSVSLFVFRVPPVFLFLGRCAEPSPALKTSRPGAVLIFAKSVPAPKNVAFERPEKITGQPCPMDFTQTLSRPVPLQARRA</sequence>
<proteinExistence type="predicted"/>
<keyword evidence="1" id="KW-0472">Membrane</keyword>
<feature type="transmembrane region" description="Helical" evidence="1">
    <location>
        <begin position="206"/>
        <end position="228"/>
    </location>
</feature>
<keyword evidence="1" id="KW-1133">Transmembrane helix</keyword>
<reference evidence="2" key="1">
    <citation type="journal article" date="2012" name="Proc. Natl. Acad. Sci. U.S.A.">
        <title>Antigenic diversity is generated by distinct evolutionary mechanisms in African trypanosome species.</title>
        <authorList>
            <person name="Jackson A.P."/>
            <person name="Berry A."/>
            <person name="Aslett M."/>
            <person name="Allison H.C."/>
            <person name="Burton P."/>
            <person name="Vavrova-Anderson J."/>
            <person name="Brown R."/>
            <person name="Browne H."/>
            <person name="Corton N."/>
            <person name="Hauser H."/>
            <person name="Gamble J."/>
            <person name="Gilderthorp R."/>
            <person name="Marcello L."/>
            <person name="McQuillan J."/>
            <person name="Otto T.D."/>
            <person name="Quail M.A."/>
            <person name="Sanders M.J."/>
            <person name="van Tonder A."/>
            <person name="Ginger M.L."/>
            <person name="Field M.C."/>
            <person name="Barry J.D."/>
            <person name="Hertz-Fowler C."/>
            <person name="Berriman M."/>
        </authorList>
    </citation>
    <scope>NUCLEOTIDE SEQUENCE</scope>
    <source>
        <strain evidence="2">Y486</strain>
    </source>
</reference>
<protein>
    <submittedName>
        <fullName evidence="2">Trypanosoma vivax</fullName>
    </submittedName>
</protein>
<keyword evidence="1" id="KW-0812">Transmembrane</keyword>